<proteinExistence type="predicted"/>
<protein>
    <submittedName>
        <fullName evidence="1">Tellurite resistance TerB family protein</fullName>
    </submittedName>
</protein>
<dbReference type="Gene3D" id="1.10.3680.10">
    <property type="entry name" value="TerB-like"/>
    <property type="match status" value="1"/>
</dbReference>
<dbReference type="Pfam" id="PF04391">
    <property type="entry name" value="DUF533"/>
    <property type="match status" value="1"/>
</dbReference>
<reference evidence="1" key="2">
    <citation type="submission" date="2021-04" db="EMBL/GenBank/DDBJ databases">
        <authorList>
            <person name="Gilroy R."/>
        </authorList>
    </citation>
    <scope>NUCLEOTIDE SEQUENCE</scope>
    <source>
        <strain evidence="1">USASDec5-558</strain>
    </source>
</reference>
<organism evidence="1 2">
    <name type="scientific">Candidatus Anaerobiospirillum pullistercoris</name>
    <dbReference type="NCBI Taxonomy" id="2838452"/>
    <lineage>
        <taxon>Bacteria</taxon>
        <taxon>Pseudomonadati</taxon>
        <taxon>Pseudomonadota</taxon>
        <taxon>Gammaproteobacteria</taxon>
        <taxon>Aeromonadales</taxon>
        <taxon>Succinivibrionaceae</taxon>
        <taxon>Anaerobiospirillum</taxon>
    </lineage>
</organism>
<sequence length="271" mass="28117">MSDLFNKLNKIKDSISSNLPQAPDSKAGMLGAAGIGGVLGALFGGSKNVQRTAKNVAVIGGSAALAALAYKMYQKWQNGSNGQAAPQGQLPAQGQGYGQGGYGQGYGGFGQANGAGSAGAGAAGGFGGDDPFAAYNQSQAAQQQQLLLSNDMGKLLLKSMVFAARADGHIDPKEQEMILSTAQQLNANSDLNNQIREYLNAPLDPNAIAQEVGSREQALDVYRLSAAAIVADNAQEQNYLNALARALMIDANTKNQLDQEAAQIRQQIAQS</sequence>
<dbReference type="InterPro" id="IPR029024">
    <property type="entry name" value="TerB-like"/>
</dbReference>
<name>A0A9D1WFH3_9GAMM</name>
<evidence type="ECO:0000313" key="1">
    <source>
        <dbReference type="EMBL" id="HIX57242.1"/>
    </source>
</evidence>
<dbReference type="SUPFAM" id="SSF158682">
    <property type="entry name" value="TerB-like"/>
    <property type="match status" value="1"/>
</dbReference>
<reference evidence="1" key="1">
    <citation type="journal article" date="2021" name="PeerJ">
        <title>Extensive microbial diversity within the chicken gut microbiome revealed by metagenomics and culture.</title>
        <authorList>
            <person name="Gilroy R."/>
            <person name="Ravi A."/>
            <person name="Getino M."/>
            <person name="Pursley I."/>
            <person name="Horton D.L."/>
            <person name="Alikhan N.F."/>
            <person name="Baker D."/>
            <person name="Gharbi K."/>
            <person name="Hall N."/>
            <person name="Watson M."/>
            <person name="Adriaenssens E.M."/>
            <person name="Foster-Nyarko E."/>
            <person name="Jarju S."/>
            <person name="Secka A."/>
            <person name="Antonio M."/>
            <person name="Oren A."/>
            <person name="Chaudhuri R.R."/>
            <person name="La Ragione R."/>
            <person name="Hildebrand F."/>
            <person name="Pallen M.J."/>
        </authorList>
    </citation>
    <scope>NUCLEOTIDE SEQUENCE</scope>
    <source>
        <strain evidence="1">USASDec5-558</strain>
    </source>
</reference>
<dbReference type="AlphaFoldDB" id="A0A9D1WFH3"/>
<dbReference type="Proteomes" id="UP000886829">
    <property type="component" value="Unassembled WGS sequence"/>
</dbReference>
<accession>A0A9D1WFH3</accession>
<evidence type="ECO:0000313" key="2">
    <source>
        <dbReference type="Proteomes" id="UP000886829"/>
    </source>
</evidence>
<dbReference type="EMBL" id="DXEV01000142">
    <property type="protein sequence ID" value="HIX57242.1"/>
    <property type="molecule type" value="Genomic_DNA"/>
</dbReference>
<dbReference type="InterPro" id="IPR007486">
    <property type="entry name" value="YebE"/>
</dbReference>
<gene>
    <name evidence="1" type="ORF">H9850_07210</name>
</gene>
<dbReference type="CDD" id="cd07178">
    <property type="entry name" value="terB_like_YebE"/>
    <property type="match status" value="1"/>
</dbReference>
<comment type="caution">
    <text evidence="1">The sequence shown here is derived from an EMBL/GenBank/DDBJ whole genome shotgun (WGS) entry which is preliminary data.</text>
</comment>